<name>A0A2I1CEC4_ASPN1</name>
<dbReference type="STRING" id="1392255.A0A2I1CEC4"/>
<dbReference type="PANTHER" id="PTHR33337">
    <property type="entry name" value="GFA DOMAIN-CONTAINING PROTEIN"/>
    <property type="match status" value="1"/>
</dbReference>
<dbReference type="EMBL" id="MSZS01000003">
    <property type="protein sequence ID" value="PKX95975.1"/>
    <property type="molecule type" value="Genomic_DNA"/>
</dbReference>
<feature type="region of interest" description="Disordered" evidence="5">
    <location>
        <begin position="124"/>
        <end position="145"/>
    </location>
</feature>
<dbReference type="Pfam" id="PF04828">
    <property type="entry name" value="GFA"/>
    <property type="match status" value="1"/>
</dbReference>
<dbReference type="OrthoDB" id="6329284at2759"/>
<dbReference type="SUPFAM" id="SSF51316">
    <property type="entry name" value="Mss4-like"/>
    <property type="match status" value="1"/>
</dbReference>
<dbReference type="PROSITE" id="PS51891">
    <property type="entry name" value="CENP_V_GFA"/>
    <property type="match status" value="1"/>
</dbReference>
<evidence type="ECO:0000313" key="7">
    <source>
        <dbReference type="EMBL" id="PKX95975.1"/>
    </source>
</evidence>
<dbReference type="Gene3D" id="3.90.1590.10">
    <property type="entry name" value="glutathione-dependent formaldehyde- activating enzyme (gfa)"/>
    <property type="match status" value="1"/>
</dbReference>
<keyword evidence="4" id="KW-0456">Lyase</keyword>
<keyword evidence="8" id="KW-1185">Reference proteome</keyword>
<accession>A0A2I1CEC4</accession>
<comment type="caution">
    <text evidence="7">The sequence shown here is derived from an EMBL/GenBank/DDBJ whole genome shotgun (WGS) entry which is preliminary data.</text>
</comment>
<evidence type="ECO:0000313" key="8">
    <source>
        <dbReference type="Proteomes" id="UP000234474"/>
    </source>
</evidence>
<reference evidence="8" key="1">
    <citation type="journal article" date="2018" name="Proc. Natl. Acad. Sci. U.S.A.">
        <title>Linking secondary metabolites to gene clusters through genome sequencing of six diverse Aspergillus species.</title>
        <authorList>
            <person name="Kaerboelling I."/>
            <person name="Vesth T.C."/>
            <person name="Frisvad J.C."/>
            <person name="Nybo J.L."/>
            <person name="Theobald S."/>
            <person name="Kuo A."/>
            <person name="Bowyer P."/>
            <person name="Matsuda Y."/>
            <person name="Mondo S."/>
            <person name="Lyhne E.K."/>
            <person name="Kogle M.E."/>
            <person name="Clum A."/>
            <person name="Lipzen A."/>
            <person name="Salamov A."/>
            <person name="Ngan C.Y."/>
            <person name="Daum C."/>
            <person name="Chiniquy J."/>
            <person name="Barry K."/>
            <person name="LaButti K."/>
            <person name="Haridas S."/>
            <person name="Simmons B.A."/>
            <person name="Magnuson J.K."/>
            <person name="Mortensen U.H."/>
            <person name="Larsen T.O."/>
            <person name="Grigoriev I.V."/>
            <person name="Baker S.E."/>
            <person name="Andersen M.R."/>
        </authorList>
    </citation>
    <scope>NUCLEOTIDE SEQUENCE [LARGE SCALE GENOMIC DNA]</scope>
    <source>
        <strain evidence="8">IBT 16806</strain>
    </source>
</reference>
<keyword evidence="3" id="KW-0862">Zinc</keyword>
<dbReference type="GO" id="GO:0016846">
    <property type="term" value="F:carbon-sulfur lyase activity"/>
    <property type="evidence" value="ECO:0007669"/>
    <property type="project" value="InterPro"/>
</dbReference>
<dbReference type="InterPro" id="IPR011057">
    <property type="entry name" value="Mss4-like_sf"/>
</dbReference>
<dbReference type="InterPro" id="IPR006913">
    <property type="entry name" value="CENP-V/GFA"/>
</dbReference>
<dbReference type="OMA" id="CQCTMCR"/>
<dbReference type="GO" id="GO:0046872">
    <property type="term" value="F:metal ion binding"/>
    <property type="evidence" value="ECO:0007669"/>
    <property type="project" value="UniProtKB-KW"/>
</dbReference>
<evidence type="ECO:0000256" key="3">
    <source>
        <dbReference type="ARBA" id="ARBA00022833"/>
    </source>
</evidence>
<keyword evidence="2" id="KW-0479">Metal-binding</keyword>
<comment type="similarity">
    <text evidence="1">Belongs to the Gfa family.</text>
</comment>
<dbReference type="GeneID" id="36529523"/>
<feature type="domain" description="CENP-V/GFA" evidence="6">
    <location>
        <begin position="11"/>
        <end position="149"/>
    </location>
</feature>
<protein>
    <recommendedName>
        <fullName evidence="6">CENP-V/GFA domain-containing protein</fullName>
    </recommendedName>
</protein>
<evidence type="ECO:0000256" key="4">
    <source>
        <dbReference type="ARBA" id="ARBA00023239"/>
    </source>
</evidence>
<evidence type="ECO:0000259" key="6">
    <source>
        <dbReference type="PROSITE" id="PS51891"/>
    </source>
</evidence>
<organism evidence="7 8">
    <name type="scientific">Aspergillus novofumigatus (strain IBT 16806)</name>
    <dbReference type="NCBI Taxonomy" id="1392255"/>
    <lineage>
        <taxon>Eukaryota</taxon>
        <taxon>Fungi</taxon>
        <taxon>Dikarya</taxon>
        <taxon>Ascomycota</taxon>
        <taxon>Pezizomycotina</taxon>
        <taxon>Eurotiomycetes</taxon>
        <taxon>Eurotiomycetidae</taxon>
        <taxon>Eurotiales</taxon>
        <taxon>Aspergillaceae</taxon>
        <taxon>Aspergillus</taxon>
        <taxon>Aspergillus subgen. Fumigati</taxon>
    </lineage>
</organism>
<evidence type="ECO:0000256" key="1">
    <source>
        <dbReference type="ARBA" id="ARBA00005495"/>
    </source>
</evidence>
<evidence type="ECO:0000256" key="2">
    <source>
        <dbReference type="ARBA" id="ARBA00022723"/>
    </source>
</evidence>
<sequence length="182" mass="19772">MTSDAGHPSEITGGCLCASIQYTVHFDGVHKWPPKSGSCQCTMCRKWTASLLPQFLSLSPEQISPAISTSPTYAEYRSSENCLRGFCSKCGSSLLWRTEERPEEIDLFLGTIDEKWLVGERVDSGESTANSVGPTRKGGVGKTLGSPTDGQYYYENVITGVTDSLRGGKKYLTHPSQGDGFD</sequence>
<dbReference type="PANTHER" id="PTHR33337:SF40">
    <property type="entry name" value="CENP-V_GFA DOMAIN-CONTAINING PROTEIN-RELATED"/>
    <property type="match status" value="1"/>
</dbReference>
<gene>
    <name evidence="7" type="ORF">P174DRAFT_367804</name>
</gene>
<evidence type="ECO:0000256" key="5">
    <source>
        <dbReference type="SAM" id="MobiDB-lite"/>
    </source>
</evidence>
<dbReference type="Proteomes" id="UP000234474">
    <property type="component" value="Unassembled WGS sequence"/>
</dbReference>
<dbReference type="VEuPathDB" id="FungiDB:P174DRAFT_367804"/>
<proteinExistence type="inferred from homology"/>
<dbReference type="RefSeq" id="XP_024684570.1">
    <property type="nucleotide sequence ID" value="XM_024822197.1"/>
</dbReference>
<dbReference type="AlphaFoldDB" id="A0A2I1CEC4"/>